<dbReference type="Proteomes" id="UP001054945">
    <property type="component" value="Unassembled WGS sequence"/>
</dbReference>
<gene>
    <name evidence="1" type="ORF">CEXT_372111</name>
</gene>
<accession>A0AAV4R021</accession>
<organism evidence="1 2">
    <name type="scientific">Caerostris extrusa</name>
    <name type="common">Bark spider</name>
    <name type="synonym">Caerostris bankana</name>
    <dbReference type="NCBI Taxonomy" id="172846"/>
    <lineage>
        <taxon>Eukaryota</taxon>
        <taxon>Metazoa</taxon>
        <taxon>Ecdysozoa</taxon>
        <taxon>Arthropoda</taxon>
        <taxon>Chelicerata</taxon>
        <taxon>Arachnida</taxon>
        <taxon>Araneae</taxon>
        <taxon>Araneomorphae</taxon>
        <taxon>Entelegynae</taxon>
        <taxon>Araneoidea</taxon>
        <taxon>Araneidae</taxon>
        <taxon>Caerostris</taxon>
    </lineage>
</organism>
<name>A0AAV4R021_CAEEX</name>
<evidence type="ECO:0000313" key="1">
    <source>
        <dbReference type="EMBL" id="GIY14842.1"/>
    </source>
</evidence>
<sequence length="88" mass="10105">MPQKDRNALSHSLGFEANLKLEEQLTFGKGTGIRNQKKDSNLWRNRLLLSFKFGFQAERKRRGFVFGVLFRKVSPPHPSFGRALELSA</sequence>
<protein>
    <submittedName>
        <fullName evidence="1">Uncharacterized protein</fullName>
    </submittedName>
</protein>
<keyword evidence="2" id="KW-1185">Reference proteome</keyword>
<reference evidence="1 2" key="1">
    <citation type="submission" date="2021-06" db="EMBL/GenBank/DDBJ databases">
        <title>Caerostris extrusa draft genome.</title>
        <authorList>
            <person name="Kono N."/>
            <person name="Arakawa K."/>
        </authorList>
    </citation>
    <scope>NUCLEOTIDE SEQUENCE [LARGE SCALE GENOMIC DNA]</scope>
</reference>
<evidence type="ECO:0000313" key="2">
    <source>
        <dbReference type="Proteomes" id="UP001054945"/>
    </source>
</evidence>
<dbReference type="AlphaFoldDB" id="A0AAV4R021"/>
<proteinExistence type="predicted"/>
<dbReference type="EMBL" id="BPLR01007148">
    <property type="protein sequence ID" value="GIY14842.1"/>
    <property type="molecule type" value="Genomic_DNA"/>
</dbReference>
<comment type="caution">
    <text evidence="1">The sequence shown here is derived from an EMBL/GenBank/DDBJ whole genome shotgun (WGS) entry which is preliminary data.</text>
</comment>